<feature type="repeat" description="TPR" evidence="3">
    <location>
        <begin position="116"/>
        <end position="149"/>
    </location>
</feature>
<sequence>MPETDQVEEVAREYTESKKKEMKRSSPTLVFGDLLIDIGEYSKALTYFTRLLDDPKDGDLVSIYCAIGRASSRRGEYKESLNNCDRARDYDQALKYQLRALEMKQISLSPSHDNIARSLTNIDVVYHAKGDYGQALDYYMKALKMQEISLPRNHASTANTLMNISLVYHEKGDYDQVLDYYMKALVIQESSKRNAVAAELQYRTGACYVEKGSYDLALLHFNECLKIYEEYCDDSNIAMMHVKIAQLGGQIQDYDLGVEYFAKALVLLEKLNMKDVASLHNGSG</sequence>
<feature type="repeat" description="TPR" evidence="3">
    <location>
        <begin position="158"/>
        <end position="191"/>
    </location>
</feature>
<dbReference type="PANTHER" id="PTHR45641:SF19">
    <property type="entry name" value="NEPHROCYSTIN-3"/>
    <property type="match status" value="1"/>
</dbReference>
<feature type="repeat" description="TPR" evidence="3">
    <location>
        <begin position="198"/>
        <end position="231"/>
    </location>
</feature>
<dbReference type="EMBL" id="CAJNOK010002207">
    <property type="protein sequence ID" value="CAF0849593.1"/>
    <property type="molecule type" value="Genomic_DNA"/>
</dbReference>
<organism evidence="5 6">
    <name type="scientific">Didymodactylos carnosus</name>
    <dbReference type="NCBI Taxonomy" id="1234261"/>
    <lineage>
        <taxon>Eukaryota</taxon>
        <taxon>Metazoa</taxon>
        <taxon>Spiralia</taxon>
        <taxon>Gnathifera</taxon>
        <taxon>Rotifera</taxon>
        <taxon>Eurotatoria</taxon>
        <taxon>Bdelloidea</taxon>
        <taxon>Philodinida</taxon>
        <taxon>Philodinidae</taxon>
        <taxon>Didymodactylos</taxon>
    </lineage>
</organism>
<keyword evidence="1" id="KW-0677">Repeat</keyword>
<gene>
    <name evidence="4" type="ORF">OVA965_LOCUS7071</name>
    <name evidence="5" type="ORF">TMI583_LOCUS7067</name>
</gene>
<dbReference type="PANTHER" id="PTHR45641">
    <property type="entry name" value="TETRATRICOPEPTIDE REPEAT PROTEIN (AFU_ORTHOLOGUE AFUA_6G03870)"/>
    <property type="match status" value="1"/>
</dbReference>
<evidence type="ECO:0000256" key="1">
    <source>
        <dbReference type="ARBA" id="ARBA00022737"/>
    </source>
</evidence>
<dbReference type="Pfam" id="PF13424">
    <property type="entry name" value="TPR_12"/>
    <property type="match status" value="2"/>
</dbReference>
<keyword evidence="2 3" id="KW-0802">TPR repeat</keyword>
<dbReference type="AlphaFoldDB" id="A0A8S2HF03"/>
<evidence type="ECO:0000313" key="4">
    <source>
        <dbReference type="EMBL" id="CAF0849593.1"/>
    </source>
</evidence>
<dbReference type="PROSITE" id="PS50005">
    <property type="entry name" value="TPR"/>
    <property type="match status" value="3"/>
</dbReference>
<evidence type="ECO:0000313" key="6">
    <source>
        <dbReference type="Proteomes" id="UP000682733"/>
    </source>
</evidence>
<dbReference type="Proteomes" id="UP000677228">
    <property type="component" value="Unassembled WGS sequence"/>
</dbReference>
<accession>A0A8S2HF03</accession>
<evidence type="ECO:0000313" key="5">
    <source>
        <dbReference type="EMBL" id="CAF3634851.1"/>
    </source>
</evidence>
<dbReference type="Proteomes" id="UP000682733">
    <property type="component" value="Unassembled WGS sequence"/>
</dbReference>
<dbReference type="Gene3D" id="1.25.40.10">
    <property type="entry name" value="Tetratricopeptide repeat domain"/>
    <property type="match status" value="3"/>
</dbReference>
<protein>
    <recommendedName>
        <fullName evidence="7">Kinesin light chain</fullName>
    </recommendedName>
</protein>
<evidence type="ECO:0000256" key="2">
    <source>
        <dbReference type="ARBA" id="ARBA00022803"/>
    </source>
</evidence>
<dbReference type="EMBL" id="CAJOBA010002207">
    <property type="protein sequence ID" value="CAF3634851.1"/>
    <property type="molecule type" value="Genomic_DNA"/>
</dbReference>
<name>A0A8S2HF03_9BILA</name>
<reference evidence="5" key="1">
    <citation type="submission" date="2021-02" db="EMBL/GenBank/DDBJ databases">
        <authorList>
            <person name="Nowell W R."/>
        </authorList>
    </citation>
    <scope>NUCLEOTIDE SEQUENCE</scope>
</reference>
<evidence type="ECO:0000256" key="3">
    <source>
        <dbReference type="PROSITE-ProRule" id="PRU00339"/>
    </source>
</evidence>
<evidence type="ECO:0008006" key="7">
    <source>
        <dbReference type="Google" id="ProtNLM"/>
    </source>
</evidence>
<comment type="caution">
    <text evidence="5">The sequence shown here is derived from an EMBL/GenBank/DDBJ whole genome shotgun (WGS) entry which is preliminary data.</text>
</comment>
<dbReference type="SMART" id="SM00028">
    <property type="entry name" value="TPR"/>
    <property type="match status" value="5"/>
</dbReference>
<dbReference type="InterPro" id="IPR019734">
    <property type="entry name" value="TPR_rpt"/>
</dbReference>
<dbReference type="InterPro" id="IPR011990">
    <property type="entry name" value="TPR-like_helical_dom_sf"/>
</dbReference>
<dbReference type="SUPFAM" id="SSF48452">
    <property type="entry name" value="TPR-like"/>
    <property type="match status" value="2"/>
</dbReference>
<proteinExistence type="predicted"/>